<comment type="caution">
    <text evidence="3">The sequence shown here is derived from an EMBL/GenBank/DDBJ whole genome shotgun (WGS) entry which is preliminary data.</text>
</comment>
<dbReference type="AlphaFoldDB" id="A0A5J4Z3Z7"/>
<evidence type="ECO:0000313" key="4">
    <source>
        <dbReference type="Proteomes" id="UP000324585"/>
    </source>
</evidence>
<dbReference type="InterPro" id="IPR050656">
    <property type="entry name" value="PINX1"/>
</dbReference>
<dbReference type="InterPro" id="IPR000467">
    <property type="entry name" value="G_patch_dom"/>
</dbReference>
<proteinExistence type="predicted"/>
<organism evidence="3 4">
    <name type="scientific">Porphyridium purpureum</name>
    <name type="common">Red alga</name>
    <name type="synonym">Porphyridium cruentum</name>
    <dbReference type="NCBI Taxonomy" id="35688"/>
    <lineage>
        <taxon>Eukaryota</taxon>
        <taxon>Rhodophyta</taxon>
        <taxon>Bangiophyceae</taxon>
        <taxon>Porphyridiales</taxon>
        <taxon>Porphyridiaceae</taxon>
        <taxon>Porphyridium</taxon>
    </lineage>
</organism>
<name>A0A5J4Z3Z7_PORPP</name>
<feature type="domain" description="G-patch" evidence="2">
    <location>
        <begin position="19"/>
        <end position="65"/>
    </location>
</feature>
<dbReference type="SMART" id="SM00443">
    <property type="entry name" value="G_patch"/>
    <property type="match status" value="1"/>
</dbReference>
<evidence type="ECO:0000313" key="3">
    <source>
        <dbReference type="EMBL" id="KAA8497644.1"/>
    </source>
</evidence>
<dbReference type="Pfam" id="PF01585">
    <property type="entry name" value="G-patch"/>
    <property type="match status" value="1"/>
</dbReference>
<feature type="compositionally biased region" description="Low complexity" evidence="1">
    <location>
        <begin position="95"/>
        <end position="107"/>
    </location>
</feature>
<evidence type="ECO:0000259" key="2">
    <source>
        <dbReference type="PROSITE" id="PS50174"/>
    </source>
</evidence>
<accession>A0A5J4Z3Z7</accession>
<dbReference type="EMBL" id="VRMN01000001">
    <property type="protein sequence ID" value="KAA8497644.1"/>
    <property type="molecule type" value="Genomic_DNA"/>
</dbReference>
<feature type="region of interest" description="Disordered" evidence="1">
    <location>
        <begin position="163"/>
        <end position="225"/>
    </location>
</feature>
<evidence type="ECO:0000256" key="1">
    <source>
        <dbReference type="SAM" id="MobiDB-lite"/>
    </source>
</evidence>
<reference evidence="4" key="1">
    <citation type="journal article" date="2019" name="Nat. Commun.">
        <title>Expansion of phycobilisome linker gene families in mesophilic red algae.</title>
        <authorList>
            <person name="Lee J."/>
            <person name="Kim D."/>
            <person name="Bhattacharya D."/>
            <person name="Yoon H.S."/>
        </authorList>
    </citation>
    <scope>NUCLEOTIDE SEQUENCE [LARGE SCALE GENOMIC DNA]</scope>
    <source>
        <strain evidence="4">CCMP 1328</strain>
    </source>
</reference>
<dbReference type="Proteomes" id="UP000324585">
    <property type="component" value="Unassembled WGS sequence"/>
</dbReference>
<gene>
    <name evidence="3" type="ORF">FVE85_5229</name>
</gene>
<protein>
    <submittedName>
        <fullName evidence="3">PIN2/TERF1-interacting telomerase inhibitor 1</fullName>
    </submittedName>
</protein>
<dbReference type="OrthoDB" id="5246at2759"/>
<keyword evidence="4" id="KW-1185">Reference proteome</keyword>
<dbReference type="PANTHER" id="PTHR23149">
    <property type="entry name" value="G PATCH DOMAIN CONTAINING PROTEIN"/>
    <property type="match status" value="1"/>
</dbReference>
<dbReference type="GO" id="GO:0003676">
    <property type="term" value="F:nucleic acid binding"/>
    <property type="evidence" value="ECO:0007669"/>
    <property type="project" value="InterPro"/>
</dbReference>
<dbReference type="PROSITE" id="PS50174">
    <property type="entry name" value="G_PATCH"/>
    <property type="match status" value="1"/>
</dbReference>
<sequence>MASASLAADTLKQRWSSDGSRVGLALLKKMGWSEGAGLGAQQHGRTEALYQKSKLTLAGIGADTEENAVALQWHAPAKLVAEFDGVLSNLEAVGASPASSGRASSSAARKEARRARKWQPADVAQKLGALPVSSASYMARRMHGKNVQNYSADSLREIFGGADVSPSLPLSSGSNEPRDQDDESGRKALKGASKTERAISKRRKGDKGDKSSKKSRSKSKGLNAV</sequence>
<feature type="region of interest" description="Disordered" evidence="1">
    <location>
        <begin position="94"/>
        <end position="120"/>
    </location>
</feature>